<dbReference type="PANTHER" id="PTHR35373">
    <property type="entry name" value="PROTEIN CBG16894"/>
    <property type="match status" value="1"/>
</dbReference>
<dbReference type="Proteomes" id="UP000053766">
    <property type="component" value="Unassembled WGS sequence"/>
</dbReference>
<proteinExistence type="predicted"/>
<dbReference type="EMBL" id="KN716875">
    <property type="protein sequence ID" value="KJH41228.1"/>
    <property type="molecule type" value="Genomic_DNA"/>
</dbReference>
<reference evidence="1 2" key="1">
    <citation type="submission" date="2013-11" db="EMBL/GenBank/DDBJ databases">
        <title>Draft genome of the bovine lungworm Dictyocaulus viviparus.</title>
        <authorList>
            <person name="Mitreva M."/>
        </authorList>
    </citation>
    <scope>NUCLEOTIDE SEQUENCE [LARGE SCALE GENOMIC DNA]</scope>
    <source>
        <strain evidence="1 2">HannoverDv2000</strain>
    </source>
</reference>
<name>A0A0D8X9J2_DICVI</name>
<sequence>MDGLYEDCFVELDNYVLKIKNYYFPSKKAKIVNVDSIQVLWFEEQGENSCSPTKIWGKSSASIYWAFDVKRRNHHSSDGKYNIVIDVGQPIRHGFSVMNGDGFMEAIRYLLDYHTIIVDSINL</sequence>
<dbReference type="AlphaFoldDB" id="A0A0D8X9J2"/>
<gene>
    <name evidence="1" type="ORF">DICVIV_12796</name>
</gene>
<evidence type="ECO:0000313" key="2">
    <source>
        <dbReference type="Proteomes" id="UP000053766"/>
    </source>
</evidence>
<accession>A0A0D8X9J2</accession>
<protein>
    <submittedName>
        <fullName evidence="1">Uncharacterized protein</fullName>
    </submittedName>
</protein>
<organism evidence="1 2">
    <name type="scientific">Dictyocaulus viviparus</name>
    <name type="common">Bovine lungworm</name>
    <dbReference type="NCBI Taxonomy" id="29172"/>
    <lineage>
        <taxon>Eukaryota</taxon>
        <taxon>Metazoa</taxon>
        <taxon>Ecdysozoa</taxon>
        <taxon>Nematoda</taxon>
        <taxon>Chromadorea</taxon>
        <taxon>Rhabditida</taxon>
        <taxon>Rhabditina</taxon>
        <taxon>Rhabditomorpha</taxon>
        <taxon>Strongyloidea</taxon>
        <taxon>Metastrongylidae</taxon>
        <taxon>Dictyocaulus</taxon>
    </lineage>
</organism>
<dbReference type="OrthoDB" id="5511455at2759"/>
<evidence type="ECO:0000313" key="1">
    <source>
        <dbReference type="EMBL" id="KJH41228.1"/>
    </source>
</evidence>
<keyword evidence="2" id="KW-1185">Reference proteome</keyword>
<reference evidence="2" key="2">
    <citation type="journal article" date="2016" name="Sci. Rep.">
        <title>Dictyocaulus viviparus genome, variome and transcriptome elucidate lungworm biology and support future intervention.</title>
        <authorList>
            <person name="McNulty S.N."/>
            <person name="Strube C."/>
            <person name="Rosa B.A."/>
            <person name="Martin J.C."/>
            <person name="Tyagi R."/>
            <person name="Choi Y.J."/>
            <person name="Wang Q."/>
            <person name="Hallsworth Pepin K."/>
            <person name="Zhang X."/>
            <person name="Ozersky P."/>
            <person name="Wilson R.K."/>
            <person name="Sternberg P.W."/>
            <person name="Gasser R.B."/>
            <person name="Mitreva M."/>
        </authorList>
    </citation>
    <scope>NUCLEOTIDE SEQUENCE [LARGE SCALE GENOMIC DNA]</scope>
    <source>
        <strain evidence="2">HannoverDv2000</strain>
    </source>
</reference>
<dbReference type="PANTHER" id="PTHR35373:SF4">
    <property type="entry name" value="PEPTIDASE_M16_M DOMAIN-CONTAINING PROTEIN"/>
    <property type="match status" value="1"/>
</dbReference>